<protein>
    <recommendedName>
        <fullName evidence="1">DUF2087 domain-containing protein</fullName>
    </recommendedName>
</protein>
<name>A0A7I8DQS1_9FIRM</name>
<dbReference type="InterPro" id="IPR018656">
    <property type="entry name" value="DUF2087"/>
</dbReference>
<dbReference type="AlphaFoldDB" id="A0A7I8DQS1"/>
<organism evidence="2 3">
    <name type="scientific">Anaerocolumna chitinilytica</name>
    <dbReference type="NCBI Taxonomy" id="1727145"/>
    <lineage>
        <taxon>Bacteria</taxon>
        <taxon>Bacillati</taxon>
        <taxon>Bacillota</taxon>
        <taxon>Clostridia</taxon>
        <taxon>Lachnospirales</taxon>
        <taxon>Lachnospiraceae</taxon>
        <taxon>Anaerocolumna</taxon>
    </lineage>
</organism>
<feature type="domain" description="DUF2087" evidence="1">
    <location>
        <begin position="28"/>
        <end position="97"/>
    </location>
</feature>
<dbReference type="EMBL" id="AP023368">
    <property type="protein sequence ID" value="BCK00633.1"/>
    <property type="molecule type" value="Genomic_DNA"/>
</dbReference>
<dbReference type="RefSeq" id="WP_185256287.1">
    <property type="nucleotide sequence ID" value="NZ_AP023368.1"/>
</dbReference>
<dbReference type="KEGG" id="acht:bsdcttw_36730"/>
<evidence type="ECO:0000313" key="3">
    <source>
        <dbReference type="Proteomes" id="UP000515703"/>
    </source>
</evidence>
<reference evidence="2 3" key="1">
    <citation type="submission" date="2020-08" db="EMBL/GenBank/DDBJ databases">
        <title>Draft genome sequencing of an Anaerocolumna strain isolated from anoxic soil subjected to BSD treatment.</title>
        <authorList>
            <person name="Uek A."/>
            <person name="Tonouchi A."/>
        </authorList>
    </citation>
    <scope>NUCLEOTIDE SEQUENCE [LARGE SCALE GENOMIC DNA]</scope>
    <source>
        <strain evidence="2 3">CTTW</strain>
    </source>
</reference>
<dbReference type="Proteomes" id="UP000515703">
    <property type="component" value="Chromosome"/>
</dbReference>
<proteinExistence type="predicted"/>
<gene>
    <name evidence="2" type="ORF">bsdcttw_36730</name>
</gene>
<evidence type="ECO:0000313" key="2">
    <source>
        <dbReference type="EMBL" id="BCK00633.1"/>
    </source>
</evidence>
<accession>A0A7I8DQS1</accession>
<evidence type="ECO:0000259" key="1">
    <source>
        <dbReference type="Pfam" id="PF09860"/>
    </source>
</evidence>
<keyword evidence="3" id="KW-1185">Reference proteome</keyword>
<sequence>MDNILIERFKDEKELFESIAQFIDENQRIKSWPAKKERKMAVLYYISTKFESRTDYSEKEVNEIINRWHTFGDFFLLRRGLIDEKLLLRAKDGSRYWKMEINS</sequence>
<dbReference type="Pfam" id="PF09860">
    <property type="entry name" value="DUF2087"/>
    <property type="match status" value="1"/>
</dbReference>
<reference evidence="2 3" key="2">
    <citation type="submission" date="2020-08" db="EMBL/GenBank/DDBJ databases">
        <authorList>
            <person name="Ueki A."/>
            <person name="Tonouchi A."/>
        </authorList>
    </citation>
    <scope>NUCLEOTIDE SEQUENCE [LARGE SCALE GENOMIC DNA]</scope>
    <source>
        <strain evidence="2 3">CTTW</strain>
    </source>
</reference>